<feature type="repeat" description="ARM" evidence="1">
    <location>
        <begin position="401"/>
        <end position="440"/>
    </location>
</feature>
<evidence type="ECO:0000256" key="1">
    <source>
        <dbReference type="PROSITE-ProRule" id="PRU00259"/>
    </source>
</evidence>
<dbReference type="PANTHER" id="PTHR46270">
    <property type="entry name" value="ARMADILLO-TYPE FOLD-RELATED"/>
    <property type="match status" value="1"/>
</dbReference>
<gene>
    <name evidence="3" type="ORF">GSLYS_00007247001</name>
</gene>
<dbReference type="InterPro" id="IPR011989">
    <property type="entry name" value="ARM-like"/>
</dbReference>
<feature type="compositionally biased region" description="Basic and acidic residues" evidence="2">
    <location>
        <begin position="56"/>
        <end position="73"/>
    </location>
</feature>
<reference evidence="3 4" key="1">
    <citation type="submission" date="2024-04" db="EMBL/GenBank/DDBJ databases">
        <authorList>
            <consortium name="Genoscope - CEA"/>
            <person name="William W."/>
        </authorList>
    </citation>
    <scope>NUCLEOTIDE SEQUENCE [LARGE SCALE GENOMIC DNA]</scope>
</reference>
<feature type="non-terminal residue" evidence="3">
    <location>
        <position position="497"/>
    </location>
</feature>
<sequence>MGTGSSTAQQKTSEVCHGGDHIQVMEDTSAERLVPVNNTVKQNGDITLELNNKSFHHSEIPEHERKTFGKDGLEASPEEQMSQGDRKNMKAVNANPGEKISEVNAFNKNEDQTKTDKLSDEEIQIKRHSFLDKIEEKLLALQNISPRNLSEEGAPFSHSFRQCILILAKSYFNFKLGEVPYNVIYEHRDQVGKALIKHGAVKTICDVLSDALKRSDFVNKDGKPLNDLWLPIKNMALILLNYSDNQNDIKMAITDHSELLPLMLNFLTENHLGHFENSLSDELGKMCRFFLSIIHNCAALEENVPKLRELNVIPVTLKFLDSHAENIRLITISILADLVNEEEAELLRANVSIFKLLLKKLENALKEESHKDAGWSAHELTRAVRQLARNDANKEILVNEGCLPSLVKLLDDGNDSEVKEAINCIWTLSFNDENKKKMVQVSHLVEKVYNSYRNSTDASKQAFQGVLWSLRDELLKSEHFKSIGEEITNVKSDAKPK</sequence>
<dbReference type="PANTHER" id="PTHR46270:SF2">
    <property type="entry name" value="TIR DOMAIN-CONTAINING PROTEIN"/>
    <property type="match status" value="1"/>
</dbReference>
<keyword evidence="4" id="KW-1185">Reference proteome</keyword>
<dbReference type="InterPro" id="IPR016024">
    <property type="entry name" value="ARM-type_fold"/>
</dbReference>
<comment type="caution">
    <text evidence="3">The sequence shown here is derived from an EMBL/GenBank/DDBJ whole genome shotgun (WGS) entry which is preliminary data.</text>
</comment>
<organism evidence="3 4">
    <name type="scientific">Lymnaea stagnalis</name>
    <name type="common">Great pond snail</name>
    <name type="synonym">Helix stagnalis</name>
    <dbReference type="NCBI Taxonomy" id="6523"/>
    <lineage>
        <taxon>Eukaryota</taxon>
        <taxon>Metazoa</taxon>
        <taxon>Spiralia</taxon>
        <taxon>Lophotrochozoa</taxon>
        <taxon>Mollusca</taxon>
        <taxon>Gastropoda</taxon>
        <taxon>Heterobranchia</taxon>
        <taxon>Euthyneura</taxon>
        <taxon>Panpulmonata</taxon>
        <taxon>Hygrophila</taxon>
        <taxon>Lymnaeoidea</taxon>
        <taxon>Lymnaeidae</taxon>
        <taxon>Lymnaea</taxon>
    </lineage>
</organism>
<dbReference type="InterPro" id="IPR004908">
    <property type="entry name" value="ATPase_V1-cplx_hsu"/>
</dbReference>
<dbReference type="GO" id="GO:0046961">
    <property type="term" value="F:proton-transporting ATPase activity, rotational mechanism"/>
    <property type="evidence" value="ECO:0007669"/>
    <property type="project" value="InterPro"/>
</dbReference>
<dbReference type="Gene3D" id="1.25.10.10">
    <property type="entry name" value="Leucine-rich Repeat Variant"/>
    <property type="match status" value="2"/>
</dbReference>
<dbReference type="InterPro" id="IPR000225">
    <property type="entry name" value="Armadillo"/>
</dbReference>
<feature type="region of interest" description="Disordered" evidence="2">
    <location>
        <begin position="56"/>
        <end position="88"/>
    </location>
</feature>
<name>A0AAV2HHD0_LYMST</name>
<proteinExistence type="predicted"/>
<accession>A0AAV2HHD0</accession>
<dbReference type="PROSITE" id="PS50176">
    <property type="entry name" value="ARM_REPEAT"/>
    <property type="match status" value="1"/>
</dbReference>
<dbReference type="SMART" id="SM00185">
    <property type="entry name" value="ARM"/>
    <property type="match status" value="2"/>
</dbReference>
<dbReference type="EMBL" id="CAXITT010000138">
    <property type="protein sequence ID" value="CAL1533229.1"/>
    <property type="molecule type" value="Genomic_DNA"/>
</dbReference>
<evidence type="ECO:0000313" key="3">
    <source>
        <dbReference type="EMBL" id="CAL1533229.1"/>
    </source>
</evidence>
<dbReference type="Pfam" id="PF03224">
    <property type="entry name" value="V-ATPase_H_N"/>
    <property type="match status" value="1"/>
</dbReference>
<dbReference type="SUPFAM" id="SSF48371">
    <property type="entry name" value="ARM repeat"/>
    <property type="match status" value="1"/>
</dbReference>
<dbReference type="GO" id="GO:0000221">
    <property type="term" value="C:vacuolar proton-transporting V-type ATPase, V1 domain"/>
    <property type="evidence" value="ECO:0007669"/>
    <property type="project" value="InterPro"/>
</dbReference>
<evidence type="ECO:0000313" key="4">
    <source>
        <dbReference type="Proteomes" id="UP001497497"/>
    </source>
</evidence>
<dbReference type="Proteomes" id="UP001497497">
    <property type="component" value="Unassembled WGS sequence"/>
</dbReference>
<protein>
    <submittedName>
        <fullName evidence="3">Uncharacterized protein</fullName>
    </submittedName>
</protein>
<evidence type="ECO:0000256" key="2">
    <source>
        <dbReference type="SAM" id="MobiDB-lite"/>
    </source>
</evidence>
<dbReference type="AlphaFoldDB" id="A0AAV2HHD0"/>